<accession>A0A6L9S2Z6</accession>
<evidence type="ECO:0000313" key="2">
    <source>
        <dbReference type="Proteomes" id="UP000475214"/>
    </source>
</evidence>
<dbReference type="Proteomes" id="UP000475214">
    <property type="component" value="Unassembled WGS sequence"/>
</dbReference>
<comment type="caution">
    <text evidence="1">The sequence shown here is derived from an EMBL/GenBank/DDBJ whole genome shotgun (WGS) entry which is preliminary data.</text>
</comment>
<reference evidence="1 2" key="1">
    <citation type="submission" date="2020-02" db="EMBL/GenBank/DDBJ databases">
        <authorList>
            <person name="Li X.-J."/>
            <person name="Han X.-M."/>
        </authorList>
    </citation>
    <scope>NUCLEOTIDE SEQUENCE [LARGE SCALE GENOMIC DNA]</scope>
    <source>
        <strain evidence="1 2">CCTCC AB 2017055</strain>
    </source>
</reference>
<dbReference type="AlphaFoldDB" id="A0A6L9S2Z6"/>
<organism evidence="1 2">
    <name type="scientific">Phytoactinopolyspora halotolerans</name>
    <dbReference type="NCBI Taxonomy" id="1981512"/>
    <lineage>
        <taxon>Bacteria</taxon>
        <taxon>Bacillati</taxon>
        <taxon>Actinomycetota</taxon>
        <taxon>Actinomycetes</taxon>
        <taxon>Jiangellales</taxon>
        <taxon>Jiangellaceae</taxon>
        <taxon>Phytoactinopolyspora</taxon>
    </lineage>
</organism>
<dbReference type="SUPFAM" id="SSF50475">
    <property type="entry name" value="FMN-binding split barrel"/>
    <property type="match status" value="1"/>
</dbReference>
<sequence>MTSDDETRKAVQAASVAELAWLGPAGQPGARPVTPLWLDTAPAVAYTYAEHELARTLAAASRVCLVLSDTRMAGSHWRPLALSGRFRLVEDRSGELFVDRLLAQELRKYPPSRTYADSPLLRREHWWFLPRLILVLEVMDATPVAARADGTGHVLAVAPRQANHTGLMVDTVRVGDDDPEAADGAEVAGHGLVHTSTPAEQGRPGILRIVSLAGNALPDGPATLLGHDFSVPDLERWTPWLTRGAMIHDALHVEEWPHRTSLEASPGVWRRFQRHRRLERACRTGLTD</sequence>
<keyword evidence="2" id="KW-1185">Reference proteome</keyword>
<name>A0A6L9S2Z6_9ACTN</name>
<dbReference type="Gene3D" id="2.30.110.10">
    <property type="entry name" value="Electron Transport, Fmn-binding Protein, Chain A"/>
    <property type="match status" value="1"/>
</dbReference>
<dbReference type="InterPro" id="IPR012349">
    <property type="entry name" value="Split_barrel_FMN-bd"/>
</dbReference>
<proteinExistence type="predicted"/>
<dbReference type="EMBL" id="JAAGOA010000002">
    <property type="protein sequence ID" value="NED99200.1"/>
    <property type="molecule type" value="Genomic_DNA"/>
</dbReference>
<gene>
    <name evidence="1" type="ORF">G1H10_03355</name>
</gene>
<evidence type="ECO:0000313" key="1">
    <source>
        <dbReference type="EMBL" id="NED99200.1"/>
    </source>
</evidence>
<protein>
    <submittedName>
        <fullName evidence="1">Pyridoxamine 5'-phosphate oxidase family protein</fullName>
    </submittedName>
</protein>